<sequence>MGQLNNWTSTKINFRSGDHGGANVGPGGRETRLGNGTKPRPETGARGGPGRARNARKYDAEGAKIPGAKRAKTLGAEGDPPDRRVSAITLSYGAGGR</sequence>
<evidence type="ECO:0000313" key="3">
    <source>
        <dbReference type="Proteomes" id="UP000612808"/>
    </source>
</evidence>
<feature type="compositionally biased region" description="Gly residues" evidence="1">
    <location>
        <begin position="19"/>
        <end position="28"/>
    </location>
</feature>
<dbReference type="EMBL" id="BOMB01000023">
    <property type="protein sequence ID" value="GID13137.1"/>
    <property type="molecule type" value="Genomic_DNA"/>
</dbReference>
<proteinExistence type="predicted"/>
<accession>A0A8J3JAM4</accession>
<feature type="compositionally biased region" description="Polar residues" evidence="1">
    <location>
        <begin position="1"/>
        <end position="13"/>
    </location>
</feature>
<dbReference type="Proteomes" id="UP000612808">
    <property type="component" value="Unassembled WGS sequence"/>
</dbReference>
<keyword evidence="3" id="KW-1185">Reference proteome</keyword>
<comment type="caution">
    <text evidence="2">The sequence shown here is derived from an EMBL/GenBank/DDBJ whole genome shotgun (WGS) entry which is preliminary data.</text>
</comment>
<reference evidence="2" key="1">
    <citation type="submission" date="2021-01" db="EMBL/GenBank/DDBJ databases">
        <title>Whole genome shotgun sequence of Actinocatenispora rupis NBRC 107355.</title>
        <authorList>
            <person name="Komaki H."/>
            <person name="Tamura T."/>
        </authorList>
    </citation>
    <scope>NUCLEOTIDE SEQUENCE</scope>
    <source>
        <strain evidence="2">NBRC 107355</strain>
    </source>
</reference>
<feature type="region of interest" description="Disordered" evidence="1">
    <location>
        <begin position="1"/>
        <end position="97"/>
    </location>
</feature>
<dbReference type="AlphaFoldDB" id="A0A8J3JAM4"/>
<evidence type="ECO:0000256" key="1">
    <source>
        <dbReference type="SAM" id="MobiDB-lite"/>
    </source>
</evidence>
<organism evidence="2 3">
    <name type="scientific">Actinocatenispora rupis</name>
    <dbReference type="NCBI Taxonomy" id="519421"/>
    <lineage>
        <taxon>Bacteria</taxon>
        <taxon>Bacillati</taxon>
        <taxon>Actinomycetota</taxon>
        <taxon>Actinomycetes</taxon>
        <taxon>Micromonosporales</taxon>
        <taxon>Micromonosporaceae</taxon>
        <taxon>Actinocatenispora</taxon>
    </lineage>
</organism>
<gene>
    <name evidence="2" type="ORF">Aru02nite_40260</name>
</gene>
<evidence type="ECO:0000313" key="2">
    <source>
        <dbReference type="EMBL" id="GID13137.1"/>
    </source>
</evidence>
<protein>
    <submittedName>
        <fullName evidence="2">Uncharacterized protein</fullName>
    </submittedName>
</protein>
<name>A0A8J3JAM4_9ACTN</name>